<gene>
    <name evidence="2" type="ORF">Gotri_025679</name>
</gene>
<dbReference type="EMBL" id="JABEZW010229236">
    <property type="protein sequence ID" value="MBA0789256.1"/>
    <property type="molecule type" value="Genomic_DNA"/>
</dbReference>
<dbReference type="PANTHER" id="PTHR46033:SF8">
    <property type="entry name" value="PROTEIN MAINTENANCE OF MERISTEMS-LIKE"/>
    <property type="match status" value="1"/>
</dbReference>
<organism evidence="2 3">
    <name type="scientific">Gossypium trilobum</name>
    <dbReference type="NCBI Taxonomy" id="34281"/>
    <lineage>
        <taxon>Eukaryota</taxon>
        <taxon>Viridiplantae</taxon>
        <taxon>Streptophyta</taxon>
        <taxon>Embryophyta</taxon>
        <taxon>Tracheophyta</taxon>
        <taxon>Spermatophyta</taxon>
        <taxon>Magnoliopsida</taxon>
        <taxon>eudicotyledons</taxon>
        <taxon>Gunneridae</taxon>
        <taxon>Pentapetalae</taxon>
        <taxon>rosids</taxon>
        <taxon>malvids</taxon>
        <taxon>Malvales</taxon>
        <taxon>Malvaceae</taxon>
        <taxon>Malvoideae</taxon>
        <taxon>Gossypium</taxon>
    </lineage>
</organism>
<sequence>MHTFHLPCGECTITLEDMKLQLGLPVDGSALTGSVQSADWGAICYDFLGVIPDNIYGGWIEMVWLRDTFSEPENDSTEVERIRYVNAYILEMIGGYLMSNLSRNLVHLWWLLKLVDFRAADKFS</sequence>
<dbReference type="PANTHER" id="PTHR46033">
    <property type="entry name" value="PROTEIN MAIN-LIKE 2"/>
    <property type="match status" value="1"/>
</dbReference>
<evidence type="ECO:0000313" key="3">
    <source>
        <dbReference type="Proteomes" id="UP000593568"/>
    </source>
</evidence>
<dbReference type="GO" id="GO:0010073">
    <property type="term" value="P:meristem maintenance"/>
    <property type="evidence" value="ECO:0007669"/>
    <property type="project" value="InterPro"/>
</dbReference>
<evidence type="ECO:0000313" key="2">
    <source>
        <dbReference type="EMBL" id="MBA0789256.1"/>
    </source>
</evidence>
<accession>A0A7J9FVB7</accession>
<comment type="caution">
    <text evidence="2">The sequence shown here is derived from an EMBL/GenBank/DDBJ whole genome shotgun (WGS) entry which is preliminary data.</text>
</comment>
<dbReference type="Proteomes" id="UP000593568">
    <property type="component" value="Unassembled WGS sequence"/>
</dbReference>
<feature type="domain" description="Aminotransferase-like plant mobile" evidence="1">
    <location>
        <begin position="2"/>
        <end position="122"/>
    </location>
</feature>
<name>A0A7J9FVB7_9ROSI</name>
<evidence type="ECO:0000259" key="1">
    <source>
        <dbReference type="Pfam" id="PF10536"/>
    </source>
</evidence>
<proteinExistence type="predicted"/>
<reference evidence="2 3" key="1">
    <citation type="journal article" date="2019" name="Genome Biol. Evol.">
        <title>Insights into the evolution of the New World diploid cottons (Gossypium, subgenus Houzingenia) based on genome sequencing.</title>
        <authorList>
            <person name="Grover C.E."/>
            <person name="Arick M.A. 2nd"/>
            <person name="Thrash A."/>
            <person name="Conover J.L."/>
            <person name="Sanders W.S."/>
            <person name="Peterson D.G."/>
            <person name="Frelichowski J.E."/>
            <person name="Scheffler J.A."/>
            <person name="Scheffler B.E."/>
            <person name="Wendel J.F."/>
        </authorList>
    </citation>
    <scope>NUCLEOTIDE SEQUENCE [LARGE SCALE GENOMIC DNA]</scope>
    <source>
        <strain evidence="2">8</strain>
        <tissue evidence="2">Leaf</tissue>
    </source>
</reference>
<keyword evidence="3" id="KW-1185">Reference proteome</keyword>
<dbReference type="InterPro" id="IPR019557">
    <property type="entry name" value="AminoTfrase-like_pln_mobile"/>
</dbReference>
<dbReference type="AlphaFoldDB" id="A0A7J9FVB7"/>
<protein>
    <recommendedName>
        <fullName evidence="1">Aminotransferase-like plant mobile domain-containing protein</fullName>
    </recommendedName>
</protein>
<dbReference type="InterPro" id="IPR044824">
    <property type="entry name" value="MAIN-like"/>
</dbReference>
<dbReference type="Pfam" id="PF10536">
    <property type="entry name" value="PMD"/>
    <property type="match status" value="1"/>
</dbReference>